<accession>A0A8K0QYW7</accession>
<proteinExistence type="predicted"/>
<dbReference type="AlphaFoldDB" id="A0A8K0QYW7"/>
<evidence type="ECO:0000313" key="2">
    <source>
        <dbReference type="EMBL" id="KAH7078357.1"/>
    </source>
</evidence>
<organism evidence="2 3">
    <name type="scientific">Paraphoma chrysanthemicola</name>
    <dbReference type="NCBI Taxonomy" id="798071"/>
    <lineage>
        <taxon>Eukaryota</taxon>
        <taxon>Fungi</taxon>
        <taxon>Dikarya</taxon>
        <taxon>Ascomycota</taxon>
        <taxon>Pezizomycotina</taxon>
        <taxon>Dothideomycetes</taxon>
        <taxon>Pleosporomycetidae</taxon>
        <taxon>Pleosporales</taxon>
        <taxon>Pleosporineae</taxon>
        <taxon>Phaeosphaeriaceae</taxon>
        <taxon>Paraphoma</taxon>
    </lineage>
</organism>
<evidence type="ECO:0000313" key="3">
    <source>
        <dbReference type="Proteomes" id="UP000813461"/>
    </source>
</evidence>
<feature type="compositionally biased region" description="Polar residues" evidence="1">
    <location>
        <begin position="153"/>
        <end position="164"/>
    </location>
</feature>
<sequence length="516" mass="56359">MFEDVARQTPLRKRHVDKSAIHWPERTRRIANQVAIDIPRSCYRCSALGKINTALAIRGCGLTPTKRTDKQRVSPLEPGAVALCMYIACLNHNMALTTSTMTFAPPKSSPLARTTSPFKDPRTPPSTPGKTAKLWDEYERRAVENAKKREAQSKTSHPPRTSASDIPRTSTSAIASARSSFDFKFNSRTTVSPSIAIANCKTCKLPITYSSGICEPCKKTIIYPSAPGESTPPLSPSARNFASADLQELHNKLSREENNRPKATSPKRRSNCPLPTQMLDPPIRLSSLRPPPNQEPHPEAARSRKVSLTDPNEPFLRLQIAPTSHLSHSASHPSTPTYPPTTPPSTSHSRTSTRPSSVANTTSPLSPGVHIPTHSYARHNSATPSELSTLYPYTSRSASINAGYGLQPAASVWDDWDSDGEGEKAGLVGWFAKSAKDKSKKKGRSDSKTSLDSVDRKLRDVREEEAKKSREHTRRKSAEQSTASGKAKKAESSKGSGRKRPSGFVRVFSCGACSED</sequence>
<feature type="compositionally biased region" description="Low complexity" evidence="1">
    <location>
        <begin position="324"/>
        <end position="335"/>
    </location>
</feature>
<dbReference type="OrthoDB" id="3795190at2759"/>
<feature type="compositionally biased region" description="Low complexity" evidence="1">
    <location>
        <begin position="344"/>
        <end position="357"/>
    </location>
</feature>
<evidence type="ECO:0000256" key="1">
    <source>
        <dbReference type="SAM" id="MobiDB-lite"/>
    </source>
</evidence>
<feature type="region of interest" description="Disordered" evidence="1">
    <location>
        <begin position="324"/>
        <end position="383"/>
    </location>
</feature>
<feature type="compositionally biased region" description="Basic and acidic residues" evidence="1">
    <location>
        <begin position="133"/>
        <end position="152"/>
    </location>
</feature>
<feature type="region of interest" description="Disordered" evidence="1">
    <location>
        <begin position="104"/>
        <end position="171"/>
    </location>
</feature>
<feature type="compositionally biased region" description="Basic and acidic residues" evidence="1">
    <location>
        <begin position="444"/>
        <end position="468"/>
    </location>
</feature>
<protein>
    <submittedName>
        <fullName evidence="2">Uncharacterized protein</fullName>
    </submittedName>
</protein>
<reference evidence="2" key="1">
    <citation type="journal article" date="2021" name="Nat. Commun.">
        <title>Genetic determinants of endophytism in the Arabidopsis root mycobiome.</title>
        <authorList>
            <person name="Mesny F."/>
            <person name="Miyauchi S."/>
            <person name="Thiergart T."/>
            <person name="Pickel B."/>
            <person name="Atanasova L."/>
            <person name="Karlsson M."/>
            <person name="Huettel B."/>
            <person name="Barry K.W."/>
            <person name="Haridas S."/>
            <person name="Chen C."/>
            <person name="Bauer D."/>
            <person name="Andreopoulos W."/>
            <person name="Pangilinan J."/>
            <person name="LaButti K."/>
            <person name="Riley R."/>
            <person name="Lipzen A."/>
            <person name="Clum A."/>
            <person name="Drula E."/>
            <person name="Henrissat B."/>
            <person name="Kohler A."/>
            <person name="Grigoriev I.V."/>
            <person name="Martin F.M."/>
            <person name="Hacquard S."/>
        </authorList>
    </citation>
    <scope>NUCLEOTIDE SEQUENCE</scope>
    <source>
        <strain evidence="2">MPI-SDFR-AT-0120</strain>
    </source>
</reference>
<name>A0A8K0QYW7_9PLEO</name>
<dbReference type="Proteomes" id="UP000813461">
    <property type="component" value="Unassembled WGS sequence"/>
</dbReference>
<keyword evidence="3" id="KW-1185">Reference proteome</keyword>
<feature type="region of interest" description="Disordered" evidence="1">
    <location>
        <begin position="431"/>
        <end position="503"/>
    </location>
</feature>
<dbReference type="EMBL" id="JAGMVJ010000017">
    <property type="protein sequence ID" value="KAH7078357.1"/>
    <property type="molecule type" value="Genomic_DNA"/>
</dbReference>
<comment type="caution">
    <text evidence="2">The sequence shown here is derived from an EMBL/GenBank/DDBJ whole genome shotgun (WGS) entry which is preliminary data.</text>
</comment>
<feature type="region of interest" description="Disordered" evidence="1">
    <location>
        <begin position="253"/>
        <end position="307"/>
    </location>
</feature>
<gene>
    <name evidence="2" type="ORF">FB567DRAFT_562978</name>
</gene>